<evidence type="ECO:0008006" key="4">
    <source>
        <dbReference type="Google" id="ProtNLM"/>
    </source>
</evidence>
<dbReference type="EMBL" id="CADCUK010000161">
    <property type="protein sequence ID" value="CAA9385101.1"/>
    <property type="molecule type" value="Genomic_DNA"/>
</dbReference>
<sequence>MRRKRTDDSLRITSASGPRSEDIRGREKRYLISMGIRTACFLLGVLFMGHWVMWVFLAASIFLPYFAVVIANAGNNMDPGASAFEYRPDLPALGAGPVVPAADPREP</sequence>
<keyword evidence="2" id="KW-1133">Transmembrane helix</keyword>
<evidence type="ECO:0000313" key="3">
    <source>
        <dbReference type="EMBL" id="CAA9385101.1"/>
    </source>
</evidence>
<keyword evidence="2" id="KW-0812">Transmembrane</keyword>
<dbReference type="InterPro" id="IPR021449">
    <property type="entry name" value="DUF3099"/>
</dbReference>
<reference evidence="3" key="1">
    <citation type="submission" date="2020-02" db="EMBL/GenBank/DDBJ databases">
        <authorList>
            <person name="Meier V. D."/>
        </authorList>
    </citation>
    <scope>NUCLEOTIDE SEQUENCE</scope>
    <source>
        <strain evidence="3">AVDCRST_MAG47</strain>
    </source>
</reference>
<feature type="region of interest" description="Disordered" evidence="1">
    <location>
        <begin position="1"/>
        <end position="21"/>
    </location>
</feature>
<feature type="transmembrane region" description="Helical" evidence="2">
    <location>
        <begin position="30"/>
        <end position="48"/>
    </location>
</feature>
<protein>
    <recommendedName>
        <fullName evidence="4">DUF3099 domain-containing protein</fullName>
    </recommendedName>
</protein>
<evidence type="ECO:0000256" key="1">
    <source>
        <dbReference type="SAM" id="MobiDB-lite"/>
    </source>
</evidence>
<feature type="transmembrane region" description="Helical" evidence="2">
    <location>
        <begin position="54"/>
        <end position="74"/>
    </location>
</feature>
<proteinExistence type="predicted"/>
<dbReference type="AlphaFoldDB" id="A0A6J4NDF3"/>
<feature type="compositionally biased region" description="Basic and acidic residues" evidence="1">
    <location>
        <begin position="1"/>
        <end position="10"/>
    </location>
</feature>
<organism evidence="3">
    <name type="scientific">uncultured Nocardioidaceae bacterium</name>
    <dbReference type="NCBI Taxonomy" id="253824"/>
    <lineage>
        <taxon>Bacteria</taxon>
        <taxon>Bacillati</taxon>
        <taxon>Actinomycetota</taxon>
        <taxon>Actinomycetes</taxon>
        <taxon>Propionibacteriales</taxon>
        <taxon>Nocardioidaceae</taxon>
        <taxon>environmental samples</taxon>
    </lineage>
</organism>
<keyword evidence="2" id="KW-0472">Membrane</keyword>
<evidence type="ECO:0000256" key="2">
    <source>
        <dbReference type="SAM" id="Phobius"/>
    </source>
</evidence>
<name>A0A6J4NDF3_9ACTN</name>
<accession>A0A6J4NDF3</accession>
<dbReference type="Pfam" id="PF11298">
    <property type="entry name" value="DUF3099"/>
    <property type="match status" value="1"/>
</dbReference>
<gene>
    <name evidence="3" type="ORF">AVDCRST_MAG47-2441</name>
</gene>